<feature type="compositionally biased region" description="Polar residues" evidence="1">
    <location>
        <begin position="34"/>
        <end position="56"/>
    </location>
</feature>
<feature type="compositionally biased region" description="Basic and acidic residues" evidence="1">
    <location>
        <begin position="701"/>
        <end position="711"/>
    </location>
</feature>
<evidence type="ECO:0000313" key="2">
    <source>
        <dbReference type="EMBL" id="GMK53564.1"/>
    </source>
</evidence>
<feature type="compositionally biased region" description="Polar residues" evidence="1">
    <location>
        <begin position="438"/>
        <end position="449"/>
    </location>
</feature>
<protein>
    <submittedName>
        <fullName evidence="2">Uncharacterized protein</fullName>
    </submittedName>
</protein>
<keyword evidence="3" id="KW-1185">Reference proteome</keyword>
<evidence type="ECO:0000256" key="1">
    <source>
        <dbReference type="SAM" id="MobiDB-lite"/>
    </source>
</evidence>
<feature type="compositionally biased region" description="Pro residues" evidence="1">
    <location>
        <begin position="17"/>
        <end position="28"/>
    </location>
</feature>
<feature type="region of interest" description="Disordered" evidence="1">
    <location>
        <begin position="219"/>
        <end position="301"/>
    </location>
</feature>
<feature type="region of interest" description="Disordered" evidence="1">
    <location>
        <begin position="372"/>
        <end position="606"/>
    </location>
</feature>
<accession>A0AAD3TN58</accession>
<feature type="compositionally biased region" description="Basic and acidic residues" evidence="1">
    <location>
        <begin position="507"/>
        <end position="532"/>
    </location>
</feature>
<feature type="compositionally biased region" description="Basic and acidic residues" evidence="1">
    <location>
        <begin position="539"/>
        <end position="558"/>
    </location>
</feature>
<feature type="compositionally biased region" description="Acidic residues" evidence="1">
    <location>
        <begin position="566"/>
        <end position="576"/>
    </location>
</feature>
<feature type="region of interest" description="Disordered" evidence="1">
    <location>
        <begin position="687"/>
        <end position="823"/>
    </location>
</feature>
<sequence>MAFKWLKRRRNTLAADTPPPSFAPPLPSPRHSHFATQQRSASAVYVNSSSPVTSSAEAPKIRRRKSFFQTIGLARDKDKARKRASSLSISPMHFDRDNAPPVPSLPNGASNPPTKLEPAPRKRKSLISRKAPPSAWAGDATAGGAAAPVAPIPPVPPVPAKVNPPASRLPRTGPLGTVQLDDLRGGELPDSPPDLGLGAFTALGALDRLDAIGTLDLGSSVTQSAPSQPSSRVPPPASPVLTETKGGSLLAVDKPLPSPGLPSPATNKSTSLDARTASAGMPEIDHSFISPGGKMSLGAELPQLSKGSCRRLTPEAFSLSSGVSTRTASSSSADSRPVSATQSSSYRKPPPMIVEVVPLPDILNRPTAGRIAQAGVASAVSSTPSENVKTKPTEDSKSRAKEGLSEPVSQLEPTVASHVPASDLPPIMGGPAKIQAVLDSSENKQPSESTLEDKPESTRKASHVARVSEPGQLGQAPALVASTAPELPPIMGGPAKIQGVWESSHTYQEEKAKERADEVKQKTDAKTEDKQDQGVATEGKTDNPEENADHGKEERAGDPKTAATGEAEEIVDDASEASDAQPISTDLISPSRRTSTPTWGTSTEGLVDRPWSDVRISVDAYSPTSSFVDRPLSGYDAQFLGTPTRLPSTQTFGSLPGTSTFGALPRPTSLIAAVEEDQEHERELLYELDPVAESETAPDSARARIPGDDVAPKAAPLPQTPPHLPVMMLGTTTGVPDLYTPDATPPSQQIHTPAQSEPFKPLRSVSTPSKPPLTCSLTRPDSPPKVKELPRMRSVGNLRPAQHRSVTAPMPSSPKDGDDEPTLDDFMTLFRQVQKRGQGVGIRAAAATAEGRELKERRPYGIGLGQPTN</sequence>
<feature type="region of interest" description="Disordered" evidence="1">
    <location>
        <begin position="316"/>
        <end position="352"/>
    </location>
</feature>
<feature type="compositionally biased region" description="Basic and acidic residues" evidence="1">
    <location>
        <begin position="388"/>
        <end position="404"/>
    </location>
</feature>
<feature type="compositionally biased region" description="Polar residues" evidence="1">
    <location>
        <begin position="745"/>
        <end position="755"/>
    </location>
</feature>
<feature type="compositionally biased region" description="Low complexity" evidence="1">
    <location>
        <begin position="318"/>
        <end position="341"/>
    </location>
</feature>
<organism evidence="2 3">
    <name type="scientific">Cutaneotrichosporon spelunceum</name>
    <dbReference type="NCBI Taxonomy" id="1672016"/>
    <lineage>
        <taxon>Eukaryota</taxon>
        <taxon>Fungi</taxon>
        <taxon>Dikarya</taxon>
        <taxon>Basidiomycota</taxon>
        <taxon>Agaricomycotina</taxon>
        <taxon>Tremellomycetes</taxon>
        <taxon>Trichosporonales</taxon>
        <taxon>Trichosporonaceae</taxon>
        <taxon>Cutaneotrichosporon</taxon>
    </lineage>
</organism>
<dbReference type="AlphaFoldDB" id="A0AAD3TN58"/>
<feature type="compositionally biased region" description="Polar residues" evidence="1">
    <location>
        <begin position="581"/>
        <end position="604"/>
    </location>
</feature>
<feature type="compositionally biased region" description="Basic residues" evidence="1">
    <location>
        <begin position="1"/>
        <end position="11"/>
    </location>
</feature>
<reference evidence="2" key="1">
    <citation type="journal article" date="2023" name="BMC Genomics">
        <title>Chromosome-level genome assemblies of Cutaneotrichosporon spp. (Trichosporonales, Basidiomycota) reveal imbalanced evolution between nucleotide sequences and chromosome synteny.</title>
        <authorList>
            <person name="Kobayashi Y."/>
            <person name="Kayamori A."/>
            <person name="Aoki K."/>
            <person name="Shiwa Y."/>
            <person name="Matsutani M."/>
            <person name="Fujita N."/>
            <person name="Sugita T."/>
            <person name="Iwasaki W."/>
            <person name="Tanaka N."/>
            <person name="Takashima M."/>
        </authorList>
    </citation>
    <scope>NUCLEOTIDE SEQUENCE</scope>
    <source>
        <strain evidence="2">HIS016</strain>
    </source>
</reference>
<feature type="compositionally biased region" description="Basic and acidic residues" evidence="1">
    <location>
        <begin position="850"/>
        <end position="859"/>
    </location>
</feature>
<evidence type="ECO:0000313" key="3">
    <source>
        <dbReference type="Proteomes" id="UP001222932"/>
    </source>
</evidence>
<feature type="compositionally biased region" description="Polar residues" evidence="1">
    <location>
        <begin position="264"/>
        <end position="273"/>
    </location>
</feature>
<dbReference type="Proteomes" id="UP001222932">
    <property type="component" value="Unassembled WGS sequence"/>
</dbReference>
<proteinExistence type="predicted"/>
<reference evidence="2" key="2">
    <citation type="submission" date="2023-06" db="EMBL/GenBank/DDBJ databases">
        <authorList>
            <person name="Kobayashi Y."/>
            <person name="Kayamori A."/>
            <person name="Aoki K."/>
            <person name="Shiwa Y."/>
            <person name="Fujita N."/>
            <person name="Sugita T."/>
            <person name="Iwasaki W."/>
            <person name="Tanaka N."/>
            <person name="Takashima M."/>
        </authorList>
    </citation>
    <scope>NUCLEOTIDE SEQUENCE</scope>
    <source>
        <strain evidence="2">HIS016</strain>
    </source>
</reference>
<dbReference type="EMBL" id="BTCM01000001">
    <property type="protein sequence ID" value="GMK53564.1"/>
    <property type="molecule type" value="Genomic_DNA"/>
</dbReference>
<gene>
    <name evidence="2" type="ORF">CspeluHIS016_0101500</name>
</gene>
<feature type="compositionally biased region" description="Basic and acidic residues" evidence="1">
    <location>
        <begin position="782"/>
        <end position="791"/>
    </location>
</feature>
<comment type="caution">
    <text evidence="2">The sequence shown here is derived from an EMBL/GenBank/DDBJ whole genome shotgun (WGS) entry which is preliminary data.</text>
</comment>
<name>A0AAD3TN58_9TREE</name>
<feature type="compositionally biased region" description="Low complexity" evidence="1">
    <location>
        <begin position="135"/>
        <end position="149"/>
    </location>
</feature>
<feature type="region of interest" description="Disordered" evidence="1">
    <location>
        <begin position="844"/>
        <end position="869"/>
    </location>
</feature>
<feature type="region of interest" description="Disordered" evidence="1">
    <location>
        <begin position="1"/>
        <end position="199"/>
    </location>
</feature>
<feature type="compositionally biased region" description="Pro residues" evidence="1">
    <location>
        <begin position="150"/>
        <end position="159"/>
    </location>
</feature>